<dbReference type="AlphaFoldDB" id="A0AA39CAM2"/>
<keyword evidence="5" id="KW-0272">Extracellular matrix</keyword>
<dbReference type="GO" id="GO:0045165">
    <property type="term" value="P:cell fate commitment"/>
    <property type="evidence" value="ECO:0007669"/>
    <property type="project" value="TreeGrafter"/>
</dbReference>
<dbReference type="GO" id="GO:0060070">
    <property type="term" value="P:canonical Wnt signaling pathway"/>
    <property type="evidence" value="ECO:0007669"/>
    <property type="project" value="TreeGrafter"/>
</dbReference>
<dbReference type="GO" id="GO:0005615">
    <property type="term" value="C:extracellular space"/>
    <property type="evidence" value="ECO:0007669"/>
    <property type="project" value="TreeGrafter"/>
</dbReference>
<reference evidence="9" key="2">
    <citation type="submission" date="2023-03" db="EMBL/GenBank/DDBJ databases">
        <authorList>
            <person name="Inwood S.N."/>
            <person name="Skelly J.G."/>
            <person name="Guhlin J."/>
            <person name="Harrop T.W.R."/>
            <person name="Goldson S.G."/>
            <person name="Dearden P.K."/>
        </authorList>
    </citation>
    <scope>NUCLEOTIDE SEQUENCE</scope>
    <source>
        <strain evidence="9">Lincoln</strain>
        <tissue evidence="9">Whole body</tissue>
    </source>
</reference>
<keyword evidence="7" id="KW-1015">Disulfide bond</keyword>
<dbReference type="EMBL" id="JAQQBR010001835">
    <property type="protein sequence ID" value="KAK0161006.1"/>
    <property type="molecule type" value="Genomic_DNA"/>
</dbReference>
<evidence type="ECO:0000256" key="5">
    <source>
        <dbReference type="ARBA" id="ARBA00022530"/>
    </source>
</evidence>
<dbReference type="PANTHER" id="PTHR12027:SF98">
    <property type="entry name" value="PROTEIN WNT"/>
    <property type="match status" value="1"/>
</dbReference>
<evidence type="ECO:0000256" key="6">
    <source>
        <dbReference type="ARBA" id="ARBA00022687"/>
    </source>
</evidence>
<dbReference type="Proteomes" id="UP001168972">
    <property type="component" value="Unassembled WGS sequence"/>
</dbReference>
<comment type="subcellular location">
    <subcellularLocation>
        <location evidence="1 8">Secreted</location>
        <location evidence="1 8">Extracellular space</location>
        <location evidence="1 8">Extracellular matrix</location>
    </subcellularLocation>
</comment>
<comment type="similarity">
    <text evidence="2 8">Belongs to the Wnt family.</text>
</comment>
<dbReference type="InterPro" id="IPR005817">
    <property type="entry name" value="Wnt"/>
</dbReference>
<evidence type="ECO:0000256" key="1">
    <source>
        <dbReference type="ARBA" id="ARBA00004498"/>
    </source>
</evidence>
<organism evidence="9 10">
    <name type="scientific">Microctonus hyperodae</name>
    <name type="common">Parasitoid wasp</name>
    <dbReference type="NCBI Taxonomy" id="165561"/>
    <lineage>
        <taxon>Eukaryota</taxon>
        <taxon>Metazoa</taxon>
        <taxon>Ecdysozoa</taxon>
        <taxon>Arthropoda</taxon>
        <taxon>Hexapoda</taxon>
        <taxon>Insecta</taxon>
        <taxon>Pterygota</taxon>
        <taxon>Neoptera</taxon>
        <taxon>Endopterygota</taxon>
        <taxon>Hymenoptera</taxon>
        <taxon>Apocrita</taxon>
        <taxon>Ichneumonoidea</taxon>
        <taxon>Braconidae</taxon>
        <taxon>Euphorinae</taxon>
        <taxon>Microctonus</taxon>
    </lineage>
</organism>
<evidence type="ECO:0000313" key="10">
    <source>
        <dbReference type="Proteomes" id="UP001168972"/>
    </source>
</evidence>
<protein>
    <recommendedName>
        <fullName evidence="8">Protein Wnt</fullName>
    </recommendedName>
</protein>
<comment type="caution">
    <text evidence="9">The sequence shown here is derived from an EMBL/GenBank/DDBJ whole genome shotgun (WGS) entry which is preliminary data.</text>
</comment>
<evidence type="ECO:0000256" key="2">
    <source>
        <dbReference type="ARBA" id="ARBA00005683"/>
    </source>
</evidence>
<evidence type="ECO:0000313" key="9">
    <source>
        <dbReference type="EMBL" id="KAK0161006.1"/>
    </source>
</evidence>
<evidence type="ECO:0000256" key="7">
    <source>
        <dbReference type="ARBA" id="ARBA00023157"/>
    </source>
</evidence>
<evidence type="ECO:0000256" key="8">
    <source>
        <dbReference type="RuleBase" id="RU003500"/>
    </source>
</evidence>
<keyword evidence="3 8" id="KW-0217">Developmental protein</keyword>
<dbReference type="GO" id="GO:0005109">
    <property type="term" value="F:frizzled binding"/>
    <property type="evidence" value="ECO:0007669"/>
    <property type="project" value="TreeGrafter"/>
</dbReference>
<sequence length="94" mass="10372">MSNSVDDWANGNAVVCNGIPGLTKEQRDLCYANPDVTVAALKGIQMAISECQHQFAWHRWNCSTLTPSSRTQKNSIMLQRECSSGRDREAANGE</sequence>
<evidence type="ECO:0000256" key="4">
    <source>
        <dbReference type="ARBA" id="ARBA00022525"/>
    </source>
</evidence>
<accession>A0AA39CAM2</accession>
<keyword evidence="4" id="KW-0964">Secreted</keyword>
<reference evidence="9" key="1">
    <citation type="journal article" date="2023" name="bioRxiv">
        <title>Scaffold-level genome assemblies of two parasitoid biocontrol wasps reveal the parthenogenesis mechanism and an associated novel virus.</title>
        <authorList>
            <person name="Inwood S."/>
            <person name="Skelly J."/>
            <person name="Guhlin J."/>
            <person name="Harrop T."/>
            <person name="Goldson S."/>
            <person name="Dearden P."/>
        </authorList>
    </citation>
    <scope>NUCLEOTIDE SEQUENCE</scope>
    <source>
        <strain evidence="9">Lincoln</strain>
        <tissue evidence="9">Whole body</tissue>
    </source>
</reference>
<dbReference type="GO" id="GO:0030182">
    <property type="term" value="P:neuron differentiation"/>
    <property type="evidence" value="ECO:0007669"/>
    <property type="project" value="TreeGrafter"/>
</dbReference>
<evidence type="ECO:0000256" key="3">
    <source>
        <dbReference type="ARBA" id="ARBA00022473"/>
    </source>
</evidence>
<dbReference type="Pfam" id="PF00110">
    <property type="entry name" value="wnt"/>
    <property type="match status" value="1"/>
</dbReference>
<dbReference type="GO" id="GO:0005125">
    <property type="term" value="F:cytokine activity"/>
    <property type="evidence" value="ECO:0007669"/>
    <property type="project" value="TreeGrafter"/>
</dbReference>
<keyword evidence="10" id="KW-1185">Reference proteome</keyword>
<proteinExistence type="inferred from homology"/>
<comment type="function">
    <text evidence="8">Ligand for members of the frizzled family of seven transmembrane receptors.</text>
</comment>
<gene>
    <name evidence="9" type="ORF">PV327_009526</name>
</gene>
<name>A0AA39CAM2_MICHY</name>
<dbReference type="PANTHER" id="PTHR12027">
    <property type="entry name" value="WNT RELATED"/>
    <property type="match status" value="1"/>
</dbReference>
<keyword evidence="6 8" id="KW-0879">Wnt signaling pathway</keyword>